<evidence type="ECO:0000313" key="2">
    <source>
        <dbReference type="EMBL" id="ELT97823.1"/>
    </source>
</evidence>
<reference evidence="2 4" key="2">
    <citation type="journal article" date="2013" name="Nature">
        <title>Insights into bilaterian evolution from three spiralian genomes.</title>
        <authorList>
            <person name="Simakov O."/>
            <person name="Marletaz F."/>
            <person name="Cho S.J."/>
            <person name="Edsinger-Gonzales E."/>
            <person name="Havlak P."/>
            <person name="Hellsten U."/>
            <person name="Kuo D.H."/>
            <person name="Larsson T."/>
            <person name="Lv J."/>
            <person name="Arendt D."/>
            <person name="Savage R."/>
            <person name="Osoegawa K."/>
            <person name="de Jong P."/>
            <person name="Grimwood J."/>
            <person name="Chapman J.A."/>
            <person name="Shapiro H."/>
            <person name="Aerts A."/>
            <person name="Otillar R.P."/>
            <person name="Terry A.Y."/>
            <person name="Boore J.L."/>
            <person name="Grigoriev I.V."/>
            <person name="Lindberg D.R."/>
            <person name="Seaver E.C."/>
            <person name="Weisblat D.A."/>
            <person name="Putnam N.H."/>
            <person name="Rokhsar D.S."/>
        </authorList>
    </citation>
    <scope>NUCLEOTIDE SEQUENCE</scope>
    <source>
        <strain evidence="2 4">I ESC-2004</strain>
    </source>
</reference>
<keyword evidence="4" id="KW-1185">Reference proteome</keyword>
<protein>
    <submittedName>
        <fullName evidence="2 3">Uncharacterized protein</fullName>
    </submittedName>
</protein>
<feature type="region of interest" description="Disordered" evidence="1">
    <location>
        <begin position="1"/>
        <end position="42"/>
    </location>
</feature>
<feature type="region of interest" description="Disordered" evidence="1">
    <location>
        <begin position="78"/>
        <end position="129"/>
    </location>
</feature>
<evidence type="ECO:0000256" key="1">
    <source>
        <dbReference type="SAM" id="MobiDB-lite"/>
    </source>
</evidence>
<name>R7TVD4_CAPTE</name>
<reference evidence="3" key="3">
    <citation type="submission" date="2015-06" db="UniProtKB">
        <authorList>
            <consortium name="EnsemblMetazoa"/>
        </authorList>
    </citation>
    <scope>IDENTIFICATION</scope>
</reference>
<accession>R7TVD4</accession>
<dbReference type="EMBL" id="AMQN01010745">
    <property type="status" value="NOT_ANNOTATED_CDS"/>
    <property type="molecule type" value="Genomic_DNA"/>
</dbReference>
<feature type="compositionally biased region" description="Acidic residues" evidence="1">
    <location>
        <begin position="1"/>
        <end position="10"/>
    </location>
</feature>
<dbReference type="EnsemblMetazoa" id="CapteT228937">
    <property type="protein sequence ID" value="CapteP228937"/>
    <property type="gene ID" value="CapteG228937"/>
</dbReference>
<feature type="compositionally biased region" description="Polar residues" evidence="1">
    <location>
        <begin position="21"/>
        <end position="42"/>
    </location>
</feature>
<evidence type="ECO:0000313" key="3">
    <source>
        <dbReference type="EnsemblMetazoa" id="CapteP228937"/>
    </source>
</evidence>
<gene>
    <name evidence="2" type="ORF">CAPTEDRAFT_228937</name>
</gene>
<dbReference type="OrthoDB" id="5947521at2759"/>
<dbReference type="Proteomes" id="UP000014760">
    <property type="component" value="Unassembled WGS sequence"/>
</dbReference>
<reference evidence="4" key="1">
    <citation type="submission" date="2012-12" db="EMBL/GenBank/DDBJ databases">
        <authorList>
            <person name="Hellsten U."/>
            <person name="Grimwood J."/>
            <person name="Chapman J.A."/>
            <person name="Shapiro H."/>
            <person name="Aerts A."/>
            <person name="Otillar R.P."/>
            <person name="Terry A.Y."/>
            <person name="Boore J.L."/>
            <person name="Simakov O."/>
            <person name="Marletaz F."/>
            <person name="Cho S.-J."/>
            <person name="Edsinger-Gonzales E."/>
            <person name="Havlak P."/>
            <person name="Kuo D.-H."/>
            <person name="Larsson T."/>
            <person name="Lv J."/>
            <person name="Arendt D."/>
            <person name="Savage R."/>
            <person name="Osoegawa K."/>
            <person name="de Jong P."/>
            <person name="Lindberg D.R."/>
            <person name="Seaver E.C."/>
            <person name="Weisblat D.A."/>
            <person name="Putnam N.H."/>
            <person name="Grigoriev I.V."/>
            <person name="Rokhsar D.S."/>
        </authorList>
    </citation>
    <scope>NUCLEOTIDE SEQUENCE</scope>
    <source>
        <strain evidence="4">I ESC-2004</strain>
    </source>
</reference>
<dbReference type="EMBL" id="KB308469">
    <property type="protein sequence ID" value="ELT97823.1"/>
    <property type="molecule type" value="Genomic_DNA"/>
</dbReference>
<dbReference type="AlphaFoldDB" id="R7TVD4"/>
<dbReference type="OMA" id="KMKVNVW"/>
<sequence length="308" mass="35241">MTAETEVEESEVTHDEIKPASAQSCDTGTFRRTPSSHQSQRSWAEAYGMLPFGFHSKTQHDASESLLNTRCKHFLPKQPIPDDDIWKKPPPDFRPQNFAPRPPKRNSRDSQQPWRYGTLPGEGKMTKRPKRPVHLPHILQPKTDSVTQFVTHFRDIPDAYAAKLQASKSATNEAGEYTGPQLHDFREYPPIAKFGLPEFQVRFEKDPYNIHFHTRNLNQIHGLKDESASGSQFHGIQMAPPKSPQPEWEARLILPKGRWPNGDVTYSRYRRTGRSPHSALLGRIEETLTTQWAKEKLEQQIASMATES</sequence>
<dbReference type="HOGENOM" id="CLU_1002017_0_0_1"/>
<proteinExistence type="predicted"/>
<evidence type="ECO:0000313" key="4">
    <source>
        <dbReference type="Proteomes" id="UP000014760"/>
    </source>
</evidence>
<organism evidence="2">
    <name type="scientific">Capitella teleta</name>
    <name type="common">Polychaete worm</name>
    <dbReference type="NCBI Taxonomy" id="283909"/>
    <lineage>
        <taxon>Eukaryota</taxon>
        <taxon>Metazoa</taxon>
        <taxon>Spiralia</taxon>
        <taxon>Lophotrochozoa</taxon>
        <taxon>Annelida</taxon>
        <taxon>Polychaeta</taxon>
        <taxon>Sedentaria</taxon>
        <taxon>Scolecida</taxon>
        <taxon>Capitellidae</taxon>
        <taxon>Capitella</taxon>
    </lineage>
</organism>